<evidence type="ECO:0000256" key="1">
    <source>
        <dbReference type="SAM" id="MobiDB-lite"/>
    </source>
</evidence>
<gene>
    <name evidence="2" type="ORF">ANN_00798</name>
</gene>
<dbReference type="EMBL" id="JAJSOF020000003">
    <property type="protein sequence ID" value="KAJ4449399.1"/>
    <property type="molecule type" value="Genomic_DNA"/>
</dbReference>
<name>A0ABQ8TRY2_PERAM</name>
<sequence length="103" mass="11001">MAGLCGGGNEPPGSLKASNLHDDSSVRSYLDCAWVSTDILKRNSLDTPEDADIVIGYLFMFLFPYLEGVNRLGGNATGLYITCNSRTALVSVTQISTGVLIEL</sequence>
<comment type="caution">
    <text evidence="2">The sequence shown here is derived from an EMBL/GenBank/DDBJ whole genome shotgun (WGS) entry which is preliminary data.</text>
</comment>
<keyword evidence="3" id="KW-1185">Reference proteome</keyword>
<protein>
    <submittedName>
        <fullName evidence="2">Uncharacterized protein</fullName>
    </submittedName>
</protein>
<evidence type="ECO:0000313" key="2">
    <source>
        <dbReference type="EMBL" id="KAJ4449399.1"/>
    </source>
</evidence>
<feature type="region of interest" description="Disordered" evidence="1">
    <location>
        <begin position="1"/>
        <end position="21"/>
    </location>
</feature>
<evidence type="ECO:0000313" key="3">
    <source>
        <dbReference type="Proteomes" id="UP001148838"/>
    </source>
</evidence>
<accession>A0ABQ8TRY2</accession>
<dbReference type="Proteomes" id="UP001148838">
    <property type="component" value="Unassembled WGS sequence"/>
</dbReference>
<reference evidence="2 3" key="1">
    <citation type="journal article" date="2022" name="Allergy">
        <title>Genome assembly and annotation of Periplaneta americana reveal a comprehensive cockroach allergen profile.</title>
        <authorList>
            <person name="Wang L."/>
            <person name="Xiong Q."/>
            <person name="Saelim N."/>
            <person name="Wang L."/>
            <person name="Nong W."/>
            <person name="Wan A.T."/>
            <person name="Shi M."/>
            <person name="Liu X."/>
            <person name="Cao Q."/>
            <person name="Hui J.H.L."/>
            <person name="Sookrung N."/>
            <person name="Leung T.F."/>
            <person name="Tungtrongchitr A."/>
            <person name="Tsui S.K.W."/>
        </authorList>
    </citation>
    <scope>NUCLEOTIDE SEQUENCE [LARGE SCALE GENOMIC DNA]</scope>
    <source>
        <strain evidence="2">PWHHKU_190912</strain>
    </source>
</reference>
<organism evidence="2 3">
    <name type="scientific">Periplaneta americana</name>
    <name type="common">American cockroach</name>
    <name type="synonym">Blatta americana</name>
    <dbReference type="NCBI Taxonomy" id="6978"/>
    <lineage>
        <taxon>Eukaryota</taxon>
        <taxon>Metazoa</taxon>
        <taxon>Ecdysozoa</taxon>
        <taxon>Arthropoda</taxon>
        <taxon>Hexapoda</taxon>
        <taxon>Insecta</taxon>
        <taxon>Pterygota</taxon>
        <taxon>Neoptera</taxon>
        <taxon>Polyneoptera</taxon>
        <taxon>Dictyoptera</taxon>
        <taxon>Blattodea</taxon>
        <taxon>Blattoidea</taxon>
        <taxon>Blattidae</taxon>
        <taxon>Blattinae</taxon>
        <taxon>Periplaneta</taxon>
    </lineage>
</organism>
<proteinExistence type="predicted"/>
<feature type="compositionally biased region" description="Gly residues" evidence="1">
    <location>
        <begin position="1"/>
        <end position="10"/>
    </location>
</feature>